<organism evidence="1 2">
    <name type="scientific">Cytospora schulzeri</name>
    <dbReference type="NCBI Taxonomy" id="448051"/>
    <lineage>
        <taxon>Eukaryota</taxon>
        <taxon>Fungi</taxon>
        <taxon>Dikarya</taxon>
        <taxon>Ascomycota</taxon>
        <taxon>Pezizomycotina</taxon>
        <taxon>Sordariomycetes</taxon>
        <taxon>Sordariomycetidae</taxon>
        <taxon>Diaporthales</taxon>
        <taxon>Cytosporaceae</taxon>
        <taxon>Cytospora</taxon>
    </lineage>
</organism>
<accession>A0A423V8Z0</accession>
<protein>
    <submittedName>
        <fullName evidence="1">Uncharacterized protein</fullName>
    </submittedName>
</protein>
<evidence type="ECO:0000313" key="1">
    <source>
        <dbReference type="EMBL" id="ROV87292.1"/>
    </source>
</evidence>
<name>A0A423V8Z0_9PEZI</name>
<evidence type="ECO:0000313" key="2">
    <source>
        <dbReference type="Proteomes" id="UP000283895"/>
    </source>
</evidence>
<comment type="caution">
    <text evidence="1">The sequence shown here is derived from an EMBL/GenBank/DDBJ whole genome shotgun (WGS) entry which is preliminary data.</text>
</comment>
<proteinExistence type="predicted"/>
<keyword evidence="2" id="KW-1185">Reference proteome</keyword>
<dbReference type="Proteomes" id="UP000283895">
    <property type="component" value="Unassembled WGS sequence"/>
</dbReference>
<dbReference type="AlphaFoldDB" id="A0A423V8Z0"/>
<sequence>MQQEGDSEVNIQCTFKALNNDLSKMVTTSFVSTGAPTNNVTATTSIPPSYTSAADHITIANRLAGAESNITKASQLARVGQAHEAYLVSKSRVG</sequence>
<dbReference type="EMBL" id="LKEA01000099">
    <property type="protein sequence ID" value="ROV87292.1"/>
    <property type="molecule type" value="Genomic_DNA"/>
</dbReference>
<gene>
    <name evidence="1" type="ORF">VMCG_10729</name>
</gene>
<reference evidence="1 2" key="1">
    <citation type="submission" date="2015-09" db="EMBL/GenBank/DDBJ databases">
        <title>Host preference determinants of Valsa canker pathogens revealed by comparative genomics.</title>
        <authorList>
            <person name="Yin Z."/>
            <person name="Huang L."/>
        </authorList>
    </citation>
    <scope>NUCLEOTIDE SEQUENCE [LARGE SCALE GENOMIC DNA]</scope>
    <source>
        <strain evidence="1 2">03-1</strain>
    </source>
</reference>